<dbReference type="AlphaFoldDB" id="K1LAF6"/>
<dbReference type="GO" id="GO:0012505">
    <property type="term" value="C:endomembrane system"/>
    <property type="evidence" value="ECO:0007669"/>
    <property type="project" value="UniProtKB-SubCell"/>
</dbReference>
<evidence type="ECO:0000256" key="1">
    <source>
        <dbReference type="ARBA" id="ARBA00004127"/>
    </source>
</evidence>
<organism evidence="6 7">
    <name type="scientific">Cecembia lonarensis (strain CCUG 58316 / KCTC 22772 / LW9)</name>
    <dbReference type="NCBI Taxonomy" id="1225176"/>
    <lineage>
        <taxon>Bacteria</taxon>
        <taxon>Pseudomonadati</taxon>
        <taxon>Bacteroidota</taxon>
        <taxon>Cytophagia</taxon>
        <taxon>Cytophagales</taxon>
        <taxon>Cyclobacteriaceae</taxon>
        <taxon>Cecembia</taxon>
    </lineage>
</organism>
<dbReference type="Pfam" id="PF04191">
    <property type="entry name" value="PEMT"/>
    <property type="match status" value="1"/>
</dbReference>
<feature type="transmembrane region" description="Helical" evidence="5">
    <location>
        <begin position="123"/>
        <end position="143"/>
    </location>
</feature>
<protein>
    <submittedName>
        <fullName evidence="6">Uncharacterized protein</fullName>
    </submittedName>
</protein>
<keyword evidence="7" id="KW-1185">Reference proteome</keyword>
<sequence>MAYFNLIFLWAIFYGSHTFLANLDFKYWLRSKLGNAYKRYRLVYSLFSTVFFLFILIYGGSIEKSYLLATTDLTTYLGYMFAAFGTIILVKSLKHFSLSTFAGFRAHDDLEEQPEFVRKGAHAYVRHPLYAGLLLIFLGFFFFDPILAALIHLICLIIYLPIGIYFEEKKLIQLYGKRYIQYKKEVPALFPTKFRA</sequence>
<accession>K1LAF6</accession>
<comment type="subcellular location">
    <subcellularLocation>
        <location evidence="1">Endomembrane system</location>
        <topology evidence="1">Multi-pass membrane protein</topology>
    </subcellularLocation>
</comment>
<dbReference type="OrthoDB" id="9809773at2"/>
<dbReference type="PANTHER" id="PTHR12714">
    <property type="entry name" value="PROTEIN-S ISOPRENYLCYSTEINE O-METHYLTRANSFERASE"/>
    <property type="match status" value="1"/>
</dbReference>
<dbReference type="EMBL" id="AMGM01000137">
    <property type="protein sequence ID" value="EKB47373.1"/>
    <property type="molecule type" value="Genomic_DNA"/>
</dbReference>
<dbReference type="InterPro" id="IPR007318">
    <property type="entry name" value="Phopholipid_MeTrfase"/>
</dbReference>
<evidence type="ECO:0000256" key="5">
    <source>
        <dbReference type="SAM" id="Phobius"/>
    </source>
</evidence>
<evidence type="ECO:0000256" key="3">
    <source>
        <dbReference type="ARBA" id="ARBA00022989"/>
    </source>
</evidence>
<feature type="transmembrane region" description="Helical" evidence="5">
    <location>
        <begin position="149"/>
        <end position="166"/>
    </location>
</feature>
<feature type="transmembrane region" description="Helical" evidence="5">
    <location>
        <begin position="73"/>
        <end position="90"/>
    </location>
</feature>
<dbReference type="GO" id="GO:0016740">
    <property type="term" value="F:transferase activity"/>
    <property type="evidence" value="ECO:0007669"/>
    <property type="project" value="UniProtKB-ARBA"/>
</dbReference>
<evidence type="ECO:0000313" key="6">
    <source>
        <dbReference type="EMBL" id="EKB47373.1"/>
    </source>
</evidence>
<proteinExistence type="predicted"/>
<keyword evidence="3 5" id="KW-1133">Transmembrane helix</keyword>
<dbReference type="Gene3D" id="1.20.120.1630">
    <property type="match status" value="1"/>
</dbReference>
<reference evidence="6 7" key="1">
    <citation type="journal article" date="2012" name="J. Bacteriol.">
        <title>Draft Genome Sequence of Cecembia lonarensis Strain LW9T, Isolated from Lonar Lake, a Haloalkaline Lake in India.</title>
        <authorList>
            <person name="Shivaji S."/>
            <person name="Ara S."/>
            <person name="Singh A."/>
            <person name="Pinnaka A.K."/>
        </authorList>
    </citation>
    <scope>NUCLEOTIDE SEQUENCE [LARGE SCALE GENOMIC DNA]</scope>
    <source>
        <strain evidence="6 7">LW9</strain>
    </source>
</reference>
<evidence type="ECO:0000313" key="7">
    <source>
        <dbReference type="Proteomes" id="UP000004478"/>
    </source>
</evidence>
<evidence type="ECO:0000256" key="2">
    <source>
        <dbReference type="ARBA" id="ARBA00022692"/>
    </source>
</evidence>
<dbReference type="Proteomes" id="UP000004478">
    <property type="component" value="Unassembled WGS sequence"/>
</dbReference>
<name>K1LAF6_CECL9</name>
<keyword evidence="2 5" id="KW-0812">Transmembrane</keyword>
<comment type="caution">
    <text evidence="6">The sequence shown here is derived from an EMBL/GenBank/DDBJ whole genome shotgun (WGS) entry which is preliminary data.</text>
</comment>
<gene>
    <name evidence="6" type="ORF">B879_04021</name>
</gene>
<feature type="transmembrane region" description="Helical" evidence="5">
    <location>
        <begin position="41"/>
        <end position="61"/>
    </location>
</feature>
<feature type="transmembrane region" description="Helical" evidence="5">
    <location>
        <begin position="6"/>
        <end position="29"/>
    </location>
</feature>
<dbReference type="PANTHER" id="PTHR12714:SF9">
    <property type="entry name" value="PROTEIN-S-ISOPRENYLCYSTEINE O-METHYLTRANSFERASE"/>
    <property type="match status" value="1"/>
</dbReference>
<keyword evidence="4 5" id="KW-0472">Membrane</keyword>
<evidence type="ECO:0000256" key="4">
    <source>
        <dbReference type="ARBA" id="ARBA00023136"/>
    </source>
</evidence>